<feature type="region of interest" description="Disordered" evidence="1">
    <location>
        <begin position="1"/>
        <end position="30"/>
    </location>
</feature>
<name>A0AAU8BCS6_9CAUD</name>
<accession>A0AAU8BCS6</accession>
<evidence type="ECO:0000256" key="1">
    <source>
        <dbReference type="SAM" id="MobiDB-lite"/>
    </source>
</evidence>
<evidence type="ECO:0000313" key="2">
    <source>
        <dbReference type="EMBL" id="XCD08806.1"/>
    </source>
</evidence>
<sequence length="30" mass="3255">MHDSLGISVALTSKTDGHSAKEPMPENWTN</sequence>
<feature type="compositionally biased region" description="Basic and acidic residues" evidence="1">
    <location>
        <begin position="15"/>
        <end position="24"/>
    </location>
</feature>
<reference evidence="2" key="1">
    <citation type="submission" date="2024-04" db="EMBL/GenBank/DDBJ databases">
        <authorList>
            <person name="Uskudar Guclu A."/>
            <person name="Ata Vural I."/>
        </authorList>
    </citation>
    <scope>NUCLEOTIDE SEQUENCE</scope>
</reference>
<dbReference type="EMBL" id="PP766722">
    <property type="protein sequence ID" value="XCD08806.1"/>
    <property type="molecule type" value="Genomic_DNA"/>
</dbReference>
<proteinExistence type="predicted"/>
<organism evidence="2">
    <name type="scientific">Pseudomonas phage Baskent_P1_112</name>
    <dbReference type="NCBI Taxonomy" id="3145032"/>
    <lineage>
        <taxon>Viruses</taxon>
        <taxon>Duplodnaviria</taxon>
        <taxon>Heunggongvirae</taxon>
        <taxon>Uroviricota</taxon>
        <taxon>Caudoviricetes</taxon>
        <taxon>Bruynoghevirus</taxon>
    </lineage>
</organism>
<protein>
    <submittedName>
        <fullName evidence="2">Uncharacterized protein</fullName>
    </submittedName>
</protein>